<dbReference type="InterPro" id="IPR051216">
    <property type="entry name" value="Teneurin"/>
</dbReference>
<evidence type="ECO:0000259" key="5">
    <source>
        <dbReference type="PROSITE" id="PS00022"/>
    </source>
</evidence>
<dbReference type="SMART" id="SM00181">
    <property type="entry name" value="EGF"/>
    <property type="match status" value="5"/>
</dbReference>
<accession>A0A3Q3XGP7</accession>
<dbReference type="Gene3D" id="2.10.25.10">
    <property type="entry name" value="Laminin"/>
    <property type="match status" value="5"/>
</dbReference>
<keyword evidence="3" id="KW-1015">Disulfide bond</keyword>
<dbReference type="PANTHER" id="PTHR11219">
    <property type="entry name" value="TENEURIN AND N-ACETYLGLUCOSAMINE-1-PHOSPHODIESTER ALPHA-N-ACETYLGLUCOSAMINIDASE"/>
    <property type="match status" value="1"/>
</dbReference>
<evidence type="ECO:0000256" key="3">
    <source>
        <dbReference type="ARBA" id="ARBA00023157"/>
    </source>
</evidence>
<proteinExistence type="predicted"/>
<feature type="domain" description="EGF-like" evidence="5 6">
    <location>
        <begin position="196"/>
        <end position="207"/>
    </location>
</feature>
<organism evidence="7 8">
    <name type="scientific">Mola mola</name>
    <name type="common">Ocean sunfish</name>
    <name type="synonym">Tetraodon mola</name>
    <dbReference type="NCBI Taxonomy" id="94237"/>
    <lineage>
        <taxon>Eukaryota</taxon>
        <taxon>Metazoa</taxon>
        <taxon>Chordata</taxon>
        <taxon>Craniata</taxon>
        <taxon>Vertebrata</taxon>
        <taxon>Euteleostomi</taxon>
        <taxon>Actinopterygii</taxon>
        <taxon>Neopterygii</taxon>
        <taxon>Teleostei</taxon>
        <taxon>Neoteleostei</taxon>
        <taxon>Acanthomorphata</taxon>
        <taxon>Eupercaria</taxon>
        <taxon>Tetraodontiformes</taxon>
        <taxon>Molidae</taxon>
        <taxon>Mola</taxon>
    </lineage>
</organism>
<reference evidence="7" key="1">
    <citation type="submission" date="2025-08" db="UniProtKB">
        <authorList>
            <consortium name="Ensembl"/>
        </authorList>
    </citation>
    <scope>IDENTIFICATION</scope>
</reference>
<dbReference type="OMA" id="SERACPN"/>
<evidence type="ECO:0000256" key="2">
    <source>
        <dbReference type="ARBA" id="ARBA00022737"/>
    </source>
</evidence>
<sequence length="307" mass="33553">SCFTFTFKSFAFESPFIAVIDLHVVMFFSLVDSQREFSHHQYCFRLRRIFSKVLLLTSRANVEGPRHVKRSVQLSQWSTCKKMQRDRTIHVLGIPWFLSLILCVCHSGYAGQSCSDETCPGKCSNRGRCIDGECVCDDGFNGPDCAEKTCPTDCSDRGRCINGKCVCDSGFAGDDCSESSCPGNCNDRGRCVDGQCVCDHGFTGADCSERACPNNCSSRGMCVKGKCVCDVGFAGPGCKAKSCPNNCNNKGRCIKGRCVCRRGFTGPDCNESTAAFIELFSLQCFSCIKSPVSVSKRCIQKSQTSDS</sequence>
<dbReference type="PROSITE" id="PS00022">
    <property type="entry name" value="EGF_1"/>
    <property type="match status" value="3"/>
</dbReference>
<dbReference type="PROSITE" id="PS01186">
    <property type="entry name" value="EGF_2"/>
    <property type="match status" value="3"/>
</dbReference>
<dbReference type="STRING" id="94237.ENSMMOP00000022251"/>
<evidence type="ECO:0000256" key="1">
    <source>
        <dbReference type="ARBA" id="ARBA00022536"/>
    </source>
</evidence>
<evidence type="ECO:0000256" key="4">
    <source>
        <dbReference type="ARBA" id="ARBA00023180"/>
    </source>
</evidence>
<keyword evidence="4" id="KW-0325">Glycoprotein</keyword>
<dbReference type="Ensembl" id="ENSMMOT00000022620.1">
    <property type="protein sequence ID" value="ENSMMOP00000022251.1"/>
    <property type="gene ID" value="ENSMMOG00000016908.1"/>
</dbReference>
<dbReference type="PANTHER" id="PTHR11219:SF69">
    <property type="entry name" value="TENEURIN-A"/>
    <property type="match status" value="1"/>
</dbReference>
<dbReference type="InterPro" id="IPR000742">
    <property type="entry name" value="EGF"/>
</dbReference>
<name>A0A3Q3XGP7_MOLML</name>
<reference evidence="7" key="2">
    <citation type="submission" date="2025-09" db="UniProtKB">
        <authorList>
            <consortium name="Ensembl"/>
        </authorList>
    </citation>
    <scope>IDENTIFICATION</scope>
</reference>
<keyword evidence="1" id="KW-0245">EGF-like domain</keyword>
<keyword evidence="2" id="KW-0677">Repeat</keyword>
<feature type="domain" description="EGF-like" evidence="5 6">
    <location>
        <begin position="258"/>
        <end position="269"/>
    </location>
</feature>
<keyword evidence="8" id="KW-1185">Reference proteome</keyword>
<dbReference type="Proteomes" id="UP000261620">
    <property type="component" value="Unplaced"/>
</dbReference>
<feature type="domain" description="EGF-like" evidence="5 6">
    <location>
        <begin position="134"/>
        <end position="145"/>
    </location>
</feature>
<protein>
    <recommendedName>
        <fullName evidence="5 6">EGF-like domain-containing protein</fullName>
    </recommendedName>
</protein>
<dbReference type="Pfam" id="PF23106">
    <property type="entry name" value="EGF_Teneurin"/>
    <property type="match status" value="1"/>
</dbReference>
<dbReference type="Pfam" id="PF25024">
    <property type="entry name" value="EGF_TEN"/>
    <property type="match status" value="1"/>
</dbReference>
<evidence type="ECO:0000259" key="6">
    <source>
        <dbReference type="PROSITE" id="PS01186"/>
    </source>
</evidence>
<dbReference type="FunFam" id="2.10.25.10:FF:000001">
    <property type="entry name" value="Tenascin C"/>
    <property type="match status" value="5"/>
</dbReference>
<dbReference type="SUPFAM" id="SSF57196">
    <property type="entry name" value="EGF/Laminin"/>
    <property type="match status" value="1"/>
</dbReference>
<evidence type="ECO:0000313" key="8">
    <source>
        <dbReference type="Proteomes" id="UP000261620"/>
    </source>
</evidence>
<dbReference type="AlphaFoldDB" id="A0A3Q3XGP7"/>
<evidence type="ECO:0000313" key="7">
    <source>
        <dbReference type="Ensembl" id="ENSMMOP00000022251.1"/>
    </source>
</evidence>